<dbReference type="Gene3D" id="2.60.40.10">
    <property type="entry name" value="Immunoglobulins"/>
    <property type="match status" value="2"/>
</dbReference>
<dbReference type="InterPro" id="IPR013098">
    <property type="entry name" value="Ig_I-set"/>
</dbReference>
<dbReference type="InterPro" id="IPR003599">
    <property type="entry name" value="Ig_sub"/>
</dbReference>
<organism evidence="6 7">
    <name type="scientific">Amphiprion percula</name>
    <name type="common">Orange clownfish</name>
    <name type="synonym">Lutjanus percula</name>
    <dbReference type="NCBI Taxonomy" id="161767"/>
    <lineage>
        <taxon>Eukaryota</taxon>
        <taxon>Metazoa</taxon>
        <taxon>Chordata</taxon>
        <taxon>Craniata</taxon>
        <taxon>Vertebrata</taxon>
        <taxon>Euteleostomi</taxon>
        <taxon>Actinopterygii</taxon>
        <taxon>Neopterygii</taxon>
        <taxon>Teleostei</taxon>
        <taxon>Neoteleostei</taxon>
        <taxon>Acanthomorphata</taxon>
        <taxon>Ovalentaria</taxon>
        <taxon>Pomacentridae</taxon>
        <taxon>Amphiprion</taxon>
    </lineage>
</organism>
<feature type="domain" description="Ig-like" evidence="5">
    <location>
        <begin position="7"/>
        <end position="97"/>
    </location>
</feature>
<evidence type="ECO:0000256" key="2">
    <source>
        <dbReference type="ARBA" id="ARBA00023157"/>
    </source>
</evidence>
<feature type="domain" description="Ig-like" evidence="5">
    <location>
        <begin position="107"/>
        <end position="207"/>
    </location>
</feature>
<dbReference type="CDD" id="cd00096">
    <property type="entry name" value="Ig"/>
    <property type="match status" value="2"/>
</dbReference>
<protein>
    <recommendedName>
        <fullName evidence="5">Ig-like domain-containing protein</fullName>
    </recommendedName>
</protein>
<reference evidence="6" key="2">
    <citation type="submission" date="2025-08" db="UniProtKB">
        <authorList>
            <consortium name="Ensembl"/>
        </authorList>
    </citation>
    <scope>IDENTIFICATION</scope>
</reference>
<evidence type="ECO:0000256" key="4">
    <source>
        <dbReference type="SAM" id="SignalP"/>
    </source>
</evidence>
<dbReference type="GO" id="GO:0030424">
    <property type="term" value="C:axon"/>
    <property type="evidence" value="ECO:0007669"/>
    <property type="project" value="TreeGrafter"/>
</dbReference>
<accession>A0A3P8T943</accession>
<dbReference type="PANTHER" id="PTHR45080">
    <property type="entry name" value="CONTACTIN 5"/>
    <property type="match status" value="1"/>
</dbReference>
<dbReference type="GO" id="GO:0008046">
    <property type="term" value="F:axon guidance receptor activity"/>
    <property type="evidence" value="ECO:0007669"/>
    <property type="project" value="TreeGrafter"/>
</dbReference>
<name>A0A3P8T943_AMPPE</name>
<dbReference type="InterPro" id="IPR013783">
    <property type="entry name" value="Ig-like_fold"/>
</dbReference>
<keyword evidence="7" id="KW-1185">Reference proteome</keyword>
<evidence type="ECO:0000313" key="6">
    <source>
        <dbReference type="Ensembl" id="ENSAPEP00000021106.1"/>
    </source>
</evidence>
<dbReference type="AlphaFoldDB" id="A0A3P8T943"/>
<proteinExistence type="predicted"/>
<dbReference type="SUPFAM" id="SSF48726">
    <property type="entry name" value="Immunoglobulin"/>
    <property type="match status" value="2"/>
</dbReference>
<evidence type="ECO:0000313" key="7">
    <source>
        <dbReference type="Proteomes" id="UP000265080"/>
    </source>
</evidence>
<dbReference type="Pfam" id="PF00047">
    <property type="entry name" value="ig"/>
    <property type="match status" value="1"/>
</dbReference>
<dbReference type="PROSITE" id="PS50835">
    <property type="entry name" value="IG_LIKE"/>
    <property type="match status" value="2"/>
</dbReference>
<dbReference type="Pfam" id="PF07679">
    <property type="entry name" value="I-set"/>
    <property type="match status" value="1"/>
</dbReference>
<dbReference type="InterPro" id="IPR036179">
    <property type="entry name" value="Ig-like_dom_sf"/>
</dbReference>
<dbReference type="InterPro" id="IPR013151">
    <property type="entry name" value="Immunoglobulin_dom"/>
</dbReference>
<dbReference type="InterPro" id="IPR007110">
    <property type="entry name" value="Ig-like_dom"/>
</dbReference>
<evidence type="ECO:0000256" key="1">
    <source>
        <dbReference type="ARBA" id="ARBA00022729"/>
    </source>
</evidence>
<feature type="chain" id="PRO_5018258002" description="Ig-like domain-containing protein" evidence="4">
    <location>
        <begin position="22"/>
        <end position="249"/>
    </location>
</feature>
<dbReference type="InterPro" id="IPR050958">
    <property type="entry name" value="Cell_Adh-Cytoskel_Orgn"/>
</dbReference>
<dbReference type="Ensembl" id="ENSAPET00000021664.1">
    <property type="protein sequence ID" value="ENSAPEP00000021106.1"/>
    <property type="gene ID" value="ENSAPEG00000015062.1"/>
</dbReference>
<reference evidence="6 7" key="1">
    <citation type="submission" date="2018-03" db="EMBL/GenBank/DDBJ databases">
        <title>Finding Nemo's genes: A chromosome-scale reference assembly of the genome of the orange clownfish Amphiprion percula.</title>
        <authorList>
            <person name="Lehmann R."/>
        </authorList>
    </citation>
    <scope>NUCLEOTIDE SEQUENCE</scope>
</reference>
<dbReference type="OMA" id="CKVELSC"/>
<dbReference type="GO" id="GO:0043025">
    <property type="term" value="C:neuronal cell body"/>
    <property type="evidence" value="ECO:0007669"/>
    <property type="project" value="TreeGrafter"/>
</dbReference>
<dbReference type="GO" id="GO:0050808">
    <property type="term" value="P:synapse organization"/>
    <property type="evidence" value="ECO:0007669"/>
    <property type="project" value="TreeGrafter"/>
</dbReference>
<keyword evidence="3" id="KW-0393">Immunoglobulin domain</keyword>
<dbReference type="GO" id="GO:0005886">
    <property type="term" value="C:plasma membrane"/>
    <property type="evidence" value="ECO:0007669"/>
    <property type="project" value="TreeGrafter"/>
</dbReference>
<keyword evidence="2" id="KW-1015">Disulfide bond</keyword>
<dbReference type="PANTHER" id="PTHR45080:SF8">
    <property type="entry name" value="IG-LIKE DOMAIN-CONTAINING PROTEIN"/>
    <property type="match status" value="1"/>
</dbReference>
<feature type="signal peptide" evidence="4">
    <location>
        <begin position="1"/>
        <end position="21"/>
    </location>
</feature>
<dbReference type="SMART" id="SM00409">
    <property type="entry name" value="IG"/>
    <property type="match status" value="2"/>
</dbReference>
<dbReference type="Proteomes" id="UP000265080">
    <property type="component" value="Chromosome 12"/>
</dbReference>
<dbReference type="GeneTree" id="ENSGT00940000159942"/>
<reference evidence="6" key="3">
    <citation type="submission" date="2025-09" db="UniProtKB">
        <authorList>
            <consortium name="Ensembl"/>
        </authorList>
    </citation>
    <scope>IDENTIFICATION</scope>
</reference>
<sequence length="249" mass="27020">FQISPWPPLLLSPLLCHSFWSALWRDKAMRNFGGFCKVELSCPLLSSGNPKVQWILPDGSKLIPPSSSPDGRLRASASGLLLQKVQLSDAGIYYCVAWAGKDVDVLPLHLAVEGSSVPPSGEEVEPPLMRTIEEPISLSCMVSGSPEPYMSWILPDGNLVRQGLAVSGGLTIESNGSLSLPNPSLLDAGHYRCIAVNQYGSDSRSVQLILNSQQIPSLRTAFPRGPQSASGRSTRIRQKENQNLRLTFI</sequence>
<dbReference type="STRING" id="161767.ENSAPEP00000021106"/>
<dbReference type="SMART" id="SM00408">
    <property type="entry name" value="IGc2"/>
    <property type="match status" value="2"/>
</dbReference>
<dbReference type="GO" id="GO:0007156">
    <property type="term" value="P:homophilic cell adhesion via plasma membrane adhesion molecules"/>
    <property type="evidence" value="ECO:0007669"/>
    <property type="project" value="TreeGrafter"/>
</dbReference>
<evidence type="ECO:0000256" key="3">
    <source>
        <dbReference type="ARBA" id="ARBA00023319"/>
    </source>
</evidence>
<keyword evidence="1 4" id="KW-0732">Signal</keyword>
<dbReference type="InterPro" id="IPR003598">
    <property type="entry name" value="Ig_sub2"/>
</dbReference>
<evidence type="ECO:0000259" key="5">
    <source>
        <dbReference type="PROSITE" id="PS50835"/>
    </source>
</evidence>